<proteinExistence type="predicted"/>
<evidence type="ECO:0000313" key="2">
    <source>
        <dbReference type="Proteomes" id="UP001597419"/>
    </source>
</evidence>
<dbReference type="EMBL" id="JBHUKU010000026">
    <property type="protein sequence ID" value="MFD2464409.1"/>
    <property type="molecule type" value="Genomic_DNA"/>
</dbReference>
<evidence type="ECO:0000313" key="1">
    <source>
        <dbReference type="EMBL" id="MFD2464409.1"/>
    </source>
</evidence>
<comment type="caution">
    <text evidence="1">The sequence shown here is derived from an EMBL/GenBank/DDBJ whole genome shotgun (WGS) entry which is preliminary data.</text>
</comment>
<name>A0ABW5GUA7_9PSEU</name>
<sequence length="923" mass="100037">MSGAFAALRGQLREAAAAFADGPDALEGILLGLVDDVDRAVAEPLEIFPVCHHSPASAVAMARRLREKQPKVVYLELCEDMAPLLTELRNCRLPVAVQAFATEVDGFPADWAPLSVVAPITEASAEYQAIAYALDTPGVELVLVDRSADHVFQWDERTAAGTPADRGTPPAEEEAALHGDAVGVEIGGLRPRFAELEEHLLRHGKVRHWSEWWHQYVELPLGDSDHDTYRQVMLLIGSLFRRLAPGDPHQVRVDEDRERYMWTRMREHLAASAADPADCLYVCGAFHAASRVAEFGAGGADGFAISPRSASTWQYGLIPSSHAAIEAQFGLAAGSVSIAATEWTKNLKRTKVKPFRLTGQAGTPARKKPAALPDPVPDVVPSDHLSGFLRRPPVLDQLDEDELMGWSVEIVRAARRNGYLASTADAIAVFETSILLAGMRERAKPTPYDFQDAAVTCIEKDVVPGRRDVRRLVEIMLGGDRIGQVGYDALPPLARDVHDRLAPLGLKLQQRGVRRALLDVAARPELGPCSDVLWMLRYLMPPGAARPIMGERRLGERPIQESWDLALGTHQRALIELGYEGVSVEQVLEQRLRRAAYHPRATAATVLEAVEDATLYLGSARLAGELGARALEVLATERTVDGAPEVLSRVRRLLAFYRTSEPALPRWIERFVKTGYAHYCTLLPTAFADEEAGVGQVAAMLGFLFGMESLALSLGCDRAQLELSVAGSHPEEPSKVALLWAARVQLGRMSRAQLRARCAELLSSPLVLPAYPRYLSGFVHALVPAPGLADFVVEAVSHAFADLPDTVLLPWLPTLITTLRAQGAELVPLLVREAGRLFPGRLAALDEWVPPWRAGAEPSAPPEITPATGAGAALLAEHPATCEAVATLLGWPVDWEEATPAGVALLDRYPGTATALAEVLAGT</sequence>
<dbReference type="RefSeq" id="WP_345385435.1">
    <property type="nucleotide sequence ID" value="NZ_BAABHG010000001.1"/>
</dbReference>
<reference evidence="2" key="1">
    <citation type="journal article" date="2019" name="Int. J. Syst. Evol. Microbiol.">
        <title>The Global Catalogue of Microorganisms (GCM) 10K type strain sequencing project: providing services to taxonomists for standard genome sequencing and annotation.</title>
        <authorList>
            <consortium name="The Broad Institute Genomics Platform"/>
            <consortium name="The Broad Institute Genome Sequencing Center for Infectious Disease"/>
            <person name="Wu L."/>
            <person name="Ma J."/>
        </authorList>
    </citation>
    <scope>NUCLEOTIDE SEQUENCE [LARGE SCALE GENOMIC DNA]</scope>
    <source>
        <strain evidence="2">CGMCC 4.7643</strain>
    </source>
</reference>
<accession>A0ABW5GUA7</accession>
<gene>
    <name evidence="1" type="ORF">ACFSYJ_37740</name>
</gene>
<keyword evidence="2" id="KW-1185">Reference proteome</keyword>
<organism evidence="1 2">
    <name type="scientific">Amycolatopsis samaneae</name>
    <dbReference type="NCBI Taxonomy" id="664691"/>
    <lineage>
        <taxon>Bacteria</taxon>
        <taxon>Bacillati</taxon>
        <taxon>Actinomycetota</taxon>
        <taxon>Actinomycetes</taxon>
        <taxon>Pseudonocardiales</taxon>
        <taxon>Pseudonocardiaceae</taxon>
        <taxon>Amycolatopsis</taxon>
    </lineage>
</organism>
<dbReference type="Proteomes" id="UP001597419">
    <property type="component" value="Unassembled WGS sequence"/>
</dbReference>
<protein>
    <submittedName>
        <fullName evidence="1">Uncharacterized protein</fullName>
    </submittedName>
</protein>